<evidence type="ECO:0000313" key="2">
    <source>
        <dbReference type="Proteomes" id="UP000499080"/>
    </source>
</evidence>
<evidence type="ECO:0000313" key="1">
    <source>
        <dbReference type="EMBL" id="GBO05881.1"/>
    </source>
</evidence>
<protein>
    <submittedName>
        <fullName evidence="1">Uncharacterized protein</fullName>
    </submittedName>
</protein>
<dbReference type="Proteomes" id="UP000499080">
    <property type="component" value="Unassembled WGS sequence"/>
</dbReference>
<gene>
    <name evidence="1" type="ORF">AVEN_58179_1</name>
</gene>
<dbReference type="AlphaFoldDB" id="A0A4Y2U1D8"/>
<organism evidence="1 2">
    <name type="scientific">Araneus ventricosus</name>
    <name type="common">Orbweaver spider</name>
    <name type="synonym">Epeira ventricosa</name>
    <dbReference type="NCBI Taxonomy" id="182803"/>
    <lineage>
        <taxon>Eukaryota</taxon>
        <taxon>Metazoa</taxon>
        <taxon>Ecdysozoa</taxon>
        <taxon>Arthropoda</taxon>
        <taxon>Chelicerata</taxon>
        <taxon>Arachnida</taxon>
        <taxon>Araneae</taxon>
        <taxon>Araneomorphae</taxon>
        <taxon>Entelegynae</taxon>
        <taxon>Araneoidea</taxon>
        <taxon>Araneidae</taxon>
        <taxon>Araneus</taxon>
    </lineage>
</organism>
<dbReference type="EMBL" id="BGPR01032361">
    <property type="protein sequence ID" value="GBO05881.1"/>
    <property type="molecule type" value="Genomic_DNA"/>
</dbReference>
<comment type="caution">
    <text evidence="1">The sequence shown here is derived from an EMBL/GenBank/DDBJ whole genome shotgun (WGS) entry which is preliminary data.</text>
</comment>
<proteinExistence type="predicted"/>
<reference evidence="1 2" key="1">
    <citation type="journal article" date="2019" name="Sci. Rep.">
        <title>Orb-weaving spider Araneus ventricosus genome elucidates the spidroin gene catalogue.</title>
        <authorList>
            <person name="Kono N."/>
            <person name="Nakamura H."/>
            <person name="Ohtoshi R."/>
            <person name="Moran D.A.P."/>
            <person name="Shinohara A."/>
            <person name="Yoshida Y."/>
            <person name="Fujiwara M."/>
            <person name="Mori M."/>
            <person name="Tomita M."/>
            <person name="Arakawa K."/>
        </authorList>
    </citation>
    <scope>NUCLEOTIDE SEQUENCE [LARGE SCALE GENOMIC DNA]</scope>
</reference>
<sequence length="88" mass="10015">MQFLECKQFLNICKCIVRSSLLRITMHKVKLDAAPINLEHPPLLQSHKSLRTACATVSEIEIVQRHSKHHATAGHLEEVHTPDMLVKI</sequence>
<accession>A0A4Y2U1D8</accession>
<keyword evidence="2" id="KW-1185">Reference proteome</keyword>
<name>A0A4Y2U1D8_ARAVE</name>